<evidence type="ECO:0000313" key="6">
    <source>
        <dbReference type="Proteomes" id="UP001420932"/>
    </source>
</evidence>
<feature type="repeat" description="PPR" evidence="3">
    <location>
        <begin position="257"/>
        <end position="291"/>
    </location>
</feature>
<dbReference type="SUPFAM" id="SSF81901">
    <property type="entry name" value="HCP-like"/>
    <property type="match status" value="1"/>
</dbReference>
<dbReference type="Pfam" id="PF12854">
    <property type="entry name" value="PPR_1"/>
    <property type="match status" value="1"/>
</dbReference>
<feature type="repeat" description="PPR" evidence="3">
    <location>
        <begin position="362"/>
        <end position="392"/>
    </location>
</feature>
<dbReference type="Gene3D" id="1.25.40.10">
    <property type="entry name" value="Tetratricopeptide repeat domain"/>
    <property type="match status" value="4"/>
</dbReference>
<feature type="compositionally biased region" description="Polar residues" evidence="4">
    <location>
        <begin position="57"/>
        <end position="70"/>
    </location>
</feature>
<dbReference type="PANTHER" id="PTHR47938:SF35">
    <property type="entry name" value="PENTATRICOPEPTIDE REPEAT-CONTAINING PROTEIN 4, MITOCHONDRIAL-RELATED"/>
    <property type="match status" value="1"/>
</dbReference>
<evidence type="ECO:0000256" key="2">
    <source>
        <dbReference type="ARBA" id="ARBA00022737"/>
    </source>
</evidence>
<evidence type="ECO:0000256" key="4">
    <source>
        <dbReference type="SAM" id="MobiDB-lite"/>
    </source>
</evidence>
<dbReference type="AlphaFoldDB" id="A0AAP0EF16"/>
<dbReference type="NCBIfam" id="TIGR00756">
    <property type="entry name" value="PPR"/>
    <property type="match status" value="8"/>
</dbReference>
<feature type="region of interest" description="Disordered" evidence="4">
    <location>
        <begin position="44"/>
        <end position="115"/>
    </location>
</feature>
<feature type="repeat" description="PPR" evidence="3">
    <location>
        <begin position="221"/>
        <end position="255"/>
    </location>
</feature>
<name>A0AAP0EF16_9MAGN</name>
<protein>
    <recommendedName>
        <fullName evidence="7">Pentatricopeptide repeat-containing protein</fullName>
    </recommendedName>
</protein>
<evidence type="ECO:0000256" key="1">
    <source>
        <dbReference type="ARBA" id="ARBA00007626"/>
    </source>
</evidence>
<comment type="caution">
    <text evidence="5">The sequence shown here is derived from an EMBL/GenBank/DDBJ whole genome shotgun (WGS) entry which is preliminary data.</text>
</comment>
<feature type="repeat" description="PPR" evidence="3">
    <location>
        <begin position="468"/>
        <end position="502"/>
    </location>
</feature>
<feature type="repeat" description="PPR" evidence="3">
    <location>
        <begin position="433"/>
        <end position="467"/>
    </location>
</feature>
<evidence type="ECO:0000313" key="5">
    <source>
        <dbReference type="EMBL" id="KAK9088073.1"/>
    </source>
</evidence>
<keyword evidence="2" id="KW-0677">Repeat</keyword>
<dbReference type="EMBL" id="JBBNAF010000013">
    <property type="protein sequence ID" value="KAK9088073.1"/>
    <property type="molecule type" value="Genomic_DNA"/>
</dbReference>
<feature type="repeat" description="PPR" evidence="3">
    <location>
        <begin position="292"/>
        <end position="326"/>
    </location>
</feature>
<dbReference type="GO" id="GO:0003729">
    <property type="term" value="F:mRNA binding"/>
    <property type="evidence" value="ECO:0007669"/>
    <property type="project" value="TreeGrafter"/>
</dbReference>
<dbReference type="Pfam" id="PF13041">
    <property type="entry name" value="PPR_2"/>
    <property type="match status" value="4"/>
</dbReference>
<feature type="repeat" description="PPR" evidence="3">
    <location>
        <begin position="398"/>
        <end position="432"/>
    </location>
</feature>
<sequence length="603" mass="68386">MARPHHCHSSIINLLTVKQQQQQLHKRARRRRLQSVRAISTFHNRRTTRTTLDRHSTQSLRNHTHSTQMGTNPPHPIPITNPLRSQLRRSDHQSPDQPPPLRPIPHLDSHPPIPTTIPQLLLRPLRPPRPIQRFQGRPFAPPIASPPIRPQVSIFGVSDSVPVPGRPCRRSPRCVLQIELDWSDPFAFCLQFSPNWCDSRSKIRSFLGLYREMIEYGLIGDAETAGYLIRAFCRDGKVDEAYELLRQVLDSGVVVTDSVAYSKLISGFCKLRNYDRVSEILHVMIAKNCAPNVFTYQEIIHGLCRNGKGDEGFRVFGDLKRRGYAPDLVMYTTMIDGLCKMGRIGDARRLWFELIRNGFLPNEYTYNVFIDGNFKHGNVGEAKRLYEEMCGREGFRLSVLNCNTMISGFCLNGRMDEASEEFEEMVKRGMEPDVITYNTLIQGFCKVGKTVEAVNMYGKLIEKGLQPSPATYTPMIQVLCDNGEVEEAIGLWNDMQCRGVEPLVCTRDYIINGLCKQGNAVVGMEWMVSMLQNKLRPLRKTFDGLIECLASKGLLDDALLALQYMFGMGYVLEEPTLNSLLGQLCKDDSLRASQRLEGILDGS</sequence>
<comment type="similarity">
    <text evidence="1">Belongs to the PPR family. P subfamily.</text>
</comment>
<organism evidence="5 6">
    <name type="scientific">Stephania yunnanensis</name>
    <dbReference type="NCBI Taxonomy" id="152371"/>
    <lineage>
        <taxon>Eukaryota</taxon>
        <taxon>Viridiplantae</taxon>
        <taxon>Streptophyta</taxon>
        <taxon>Embryophyta</taxon>
        <taxon>Tracheophyta</taxon>
        <taxon>Spermatophyta</taxon>
        <taxon>Magnoliopsida</taxon>
        <taxon>Ranunculales</taxon>
        <taxon>Menispermaceae</taxon>
        <taxon>Menispermoideae</taxon>
        <taxon>Cissampelideae</taxon>
        <taxon>Stephania</taxon>
    </lineage>
</organism>
<dbReference type="PROSITE" id="PS51375">
    <property type="entry name" value="PPR"/>
    <property type="match status" value="8"/>
</dbReference>
<gene>
    <name evidence="5" type="ORF">Syun_030467</name>
</gene>
<evidence type="ECO:0008006" key="7">
    <source>
        <dbReference type="Google" id="ProtNLM"/>
    </source>
</evidence>
<dbReference type="PANTHER" id="PTHR47938">
    <property type="entry name" value="RESPIRATORY COMPLEX I CHAPERONE (CIA84), PUTATIVE (AFU_ORTHOLOGUE AFUA_2G06020)-RELATED"/>
    <property type="match status" value="1"/>
</dbReference>
<dbReference type="InterPro" id="IPR002885">
    <property type="entry name" value="PPR_rpt"/>
</dbReference>
<keyword evidence="6" id="KW-1185">Reference proteome</keyword>
<dbReference type="InterPro" id="IPR011990">
    <property type="entry name" value="TPR-like_helical_dom_sf"/>
</dbReference>
<evidence type="ECO:0000256" key="3">
    <source>
        <dbReference type="PROSITE-ProRule" id="PRU00708"/>
    </source>
</evidence>
<feature type="repeat" description="PPR" evidence="3">
    <location>
        <begin position="327"/>
        <end position="361"/>
    </location>
</feature>
<reference evidence="5 6" key="1">
    <citation type="submission" date="2024-01" db="EMBL/GenBank/DDBJ databases">
        <title>Genome assemblies of Stephania.</title>
        <authorList>
            <person name="Yang L."/>
        </authorList>
    </citation>
    <scope>NUCLEOTIDE SEQUENCE [LARGE SCALE GENOMIC DNA]</scope>
    <source>
        <strain evidence="5">YNDBR</strain>
        <tissue evidence="5">Leaf</tissue>
    </source>
</reference>
<proteinExistence type="inferred from homology"/>
<accession>A0AAP0EF16</accession>
<dbReference type="Proteomes" id="UP001420932">
    <property type="component" value="Unassembled WGS sequence"/>
</dbReference>